<feature type="compositionally biased region" description="Gly residues" evidence="1">
    <location>
        <begin position="75"/>
        <end position="89"/>
    </location>
</feature>
<feature type="chain" id="PRO_5018559276" description="M-phase specific PLK1 interacting protein" evidence="2">
    <location>
        <begin position="25"/>
        <end position="166"/>
    </location>
</feature>
<feature type="signal peptide" evidence="2">
    <location>
        <begin position="1"/>
        <end position="24"/>
    </location>
</feature>
<dbReference type="OMA" id="SMMQDPW"/>
<dbReference type="InterPro" id="IPR028265">
    <property type="entry name" value="TTDN1/SICKLE"/>
</dbReference>
<evidence type="ECO:0000313" key="3">
    <source>
        <dbReference type="Ensembl" id="ENSMMOP00000027288.1"/>
    </source>
</evidence>
<evidence type="ECO:0008006" key="5">
    <source>
        <dbReference type="Google" id="ProtNLM"/>
    </source>
</evidence>
<dbReference type="AlphaFoldDB" id="A0A3Q3X8B5"/>
<name>A0A3Q3X8B5_MOLML</name>
<feature type="region of interest" description="Disordered" evidence="1">
    <location>
        <begin position="43"/>
        <end position="119"/>
    </location>
</feature>
<feature type="compositionally biased region" description="Pro residues" evidence="1">
    <location>
        <begin position="51"/>
        <end position="62"/>
    </location>
</feature>
<evidence type="ECO:0000256" key="1">
    <source>
        <dbReference type="SAM" id="MobiDB-lite"/>
    </source>
</evidence>
<evidence type="ECO:0000256" key="2">
    <source>
        <dbReference type="SAM" id="SignalP"/>
    </source>
</evidence>
<dbReference type="Ensembl" id="ENSMMOT00000027753.1">
    <property type="protein sequence ID" value="ENSMMOP00000027288.1"/>
    <property type="gene ID" value="ENSMMOG00000020637.1"/>
</dbReference>
<accession>A0A3Q3X8B5</accession>
<dbReference type="Pfam" id="PF15502">
    <property type="entry name" value="MPLKIP"/>
    <property type="match status" value="1"/>
</dbReference>
<feature type="compositionally biased region" description="Low complexity" evidence="1">
    <location>
        <begin position="90"/>
        <end position="111"/>
    </location>
</feature>
<sequence>MCVFPLPVWFRCLCFCCSAVESSGFPPPHFSCCLPAQMYRGPVRPQRSPGAPRPPGRFPSPAPCWGFPGPRSPYGGSGLRSGSPRGGGPAFSPSSPGYSPGSNRGYRSGSPAGLGGGGGRGFGGQMWHVPVEKYFSPSMLQDPWAALPPIKITDRKTSTHRRQTTL</sequence>
<protein>
    <recommendedName>
        <fullName evidence="5">M-phase specific PLK1 interacting protein</fullName>
    </recommendedName>
</protein>
<evidence type="ECO:0000313" key="4">
    <source>
        <dbReference type="Proteomes" id="UP000261620"/>
    </source>
</evidence>
<reference evidence="3" key="1">
    <citation type="submission" date="2025-08" db="UniProtKB">
        <authorList>
            <consortium name="Ensembl"/>
        </authorList>
    </citation>
    <scope>IDENTIFICATION</scope>
</reference>
<keyword evidence="4" id="KW-1185">Reference proteome</keyword>
<reference evidence="3" key="2">
    <citation type="submission" date="2025-09" db="UniProtKB">
        <authorList>
            <consortium name="Ensembl"/>
        </authorList>
    </citation>
    <scope>IDENTIFICATION</scope>
</reference>
<keyword evidence="2" id="KW-0732">Signal</keyword>
<feature type="region of interest" description="Disordered" evidence="1">
    <location>
        <begin position="145"/>
        <end position="166"/>
    </location>
</feature>
<dbReference type="Proteomes" id="UP000261620">
    <property type="component" value="Unplaced"/>
</dbReference>
<proteinExistence type="predicted"/>
<organism evidence="3 4">
    <name type="scientific">Mola mola</name>
    <name type="common">Ocean sunfish</name>
    <name type="synonym">Tetraodon mola</name>
    <dbReference type="NCBI Taxonomy" id="94237"/>
    <lineage>
        <taxon>Eukaryota</taxon>
        <taxon>Metazoa</taxon>
        <taxon>Chordata</taxon>
        <taxon>Craniata</taxon>
        <taxon>Vertebrata</taxon>
        <taxon>Euteleostomi</taxon>
        <taxon>Actinopterygii</taxon>
        <taxon>Neopterygii</taxon>
        <taxon>Teleostei</taxon>
        <taxon>Neoteleostei</taxon>
        <taxon>Acanthomorphata</taxon>
        <taxon>Eupercaria</taxon>
        <taxon>Tetraodontiformes</taxon>
        <taxon>Molidae</taxon>
        <taxon>Mola</taxon>
    </lineage>
</organism>